<keyword evidence="1" id="KW-0677">Repeat</keyword>
<dbReference type="PANTHER" id="PTHR12537">
    <property type="entry name" value="RNA BINDING PROTEIN PUMILIO-RELATED"/>
    <property type="match status" value="1"/>
</dbReference>
<dbReference type="SUPFAM" id="SSF48371">
    <property type="entry name" value="ARM repeat"/>
    <property type="match status" value="1"/>
</dbReference>
<dbReference type="GO" id="GO:0010608">
    <property type="term" value="P:post-transcriptional regulation of gene expression"/>
    <property type="evidence" value="ECO:0007669"/>
    <property type="project" value="TreeGrafter"/>
</dbReference>
<sequence length="287" mass="32258">MASMAFAHGAPMYQVMCPNMPCLIQKNVCNMGEVNLPNCHGTGVCPMGSMDMNVHTGMHVAPVNNGMAPMAVFMDPQGNIITTMSMPMNPMNVTPSQCDGSWSQQVAWSEYDWCNWSAESEAIETIPETKPKDDLLKLSLDRPAEPRILEHFPEKPIAGMLKSLVDHTEELMVHRYGNYVIRVLAEQGPEQAKVAVHHTLRKHLVRLARNDKGCTLVDVLLSYGEVNQQKAIVQELVKVKGLVPSMQRLRSATDALWRILQIAQEMPAANLLLQRQMDVWCRKWQQQ</sequence>
<dbReference type="InterPro" id="IPR016024">
    <property type="entry name" value="ARM-type_fold"/>
</dbReference>
<feature type="repeat" description="Pumilio" evidence="2">
    <location>
        <begin position="199"/>
        <end position="234"/>
    </location>
</feature>
<dbReference type="GO" id="GO:0003729">
    <property type="term" value="F:mRNA binding"/>
    <property type="evidence" value="ECO:0007669"/>
    <property type="project" value="TreeGrafter"/>
</dbReference>
<dbReference type="GO" id="GO:0005737">
    <property type="term" value="C:cytoplasm"/>
    <property type="evidence" value="ECO:0007669"/>
    <property type="project" value="TreeGrafter"/>
</dbReference>
<dbReference type="Proteomes" id="UP001178507">
    <property type="component" value="Unassembled WGS sequence"/>
</dbReference>
<protein>
    <recommendedName>
        <fullName evidence="5">PUM-HD domain-containing protein</fullName>
    </recommendedName>
</protein>
<dbReference type="InterPro" id="IPR001313">
    <property type="entry name" value="Pumilio_RNA-bd_rpt"/>
</dbReference>
<reference evidence="3" key="1">
    <citation type="submission" date="2023-08" db="EMBL/GenBank/DDBJ databases">
        <authorList>
            <person name="Chen Y."/>
            <person name="Shah S."/>
            <person name="Dougan E. K."/>
            <person name="Thang M."/>
            <person name="Chan C."/>
        </authorList>
    </citation>
    <scope>NUCLEOTIDE SEQUENCE</scope>
</reference>
<dbReference type="InterPro" id="IPR011989">
    <property type="entry name" value="ARM-like"/>
</dbReference>
<evidence type="ECO:0000313" key="4">
    <source>
        <dbReference type="Proteomes" id="UP001178507"/>
    </source>
</evidence>
<evidence type="ECO:0000313" key="3">
    <source>
        <dbReference type="EMBL" id="CAJ1401280.1"/>
    </source>
</evidence>
<dbReference type="EMBL" id="CAUJNA010003407">
    <property type="protein sequence ID" value="CAJ1401280.1"/>
    <property type="molecule type" value="Genomic_DNA"/>
</dbReference>
<comment type="caution">
    <text evidence="3">The sequence shown here is derived from an EMBL/GenBank/DDBJ whole genome shotgun (WGS) entry which is preliminary data.</text>
</comment>
<dbReference type="AlphaFoldDB" id="A0AA36J9Q8"/>
<dbReference type="PANTHER" id="PTHR12537:SF12">
    <property type="entry name" value="MATERNAL PROTEIN PUMILIO"/>
    <property type="match status" value="1"/>
</dbReference>
<evidence type="ECO:0008006" key="5">
    <source>
        <dbReference type="Google" id="ProtNLM"/>
    </source>
</evidence>
<feature type="repeat" description="Pumilio" evidence="2">
    <location>
        <begin position="163"/>
        <end position="198"/>
    </location>
</feature>
<gene>
    <name evidence="3" type="ORF">EVOR1521_LOCUS24462</name>
</gene>
<evidence type="ECO:0000256" key="2">
    <source>
        <dbReference type="PROSITE-ProRule" id="PRU00317"/>
    </source>
</evidence>
<name>A0AA36J9Q8_9DINO</name>
<proteinExistence type="predicted"/>
<keyword evidence="4" id="KW-1185">Reference proteome</keyword>
<accession>A0AA36J9Q8</accession>
<dbReference type="Gene3D" id="1.25.10.10">
    <property type="entry name" value="Leucine-rich Repeat Variant"/>
    <property type="match status" value="1"/>
</dbReference>
<organism evidence="3 4">
    <name type="scientific">Effrenium voratum</name>
    <dbReference type="NCBI Taxonomy" id="2562239"/>
    <lineage>
        <taxon>Eukaryota</taxon>
        <taxon>Sar</taxon>
        <taxon>Alveolata</taxon>
        <taxon>Dinophyceae</taxon>
        <taxon>Suessiales</taxon>
        <taxon>Symbiodiniaceae</taxon>
        <taxon>Effrenium</taxon>
    </lineage>
</organism>
<dbReference type="PROSITE" id="PS50302">
    <property type="entry name" value="PUM"/>
    <property type="match status" value="2"/>
</dbReference>
<evidence type="ECO:0000256" key="1">
    <source>
        <dbReference type="ARBA" id="ARBA00022737"/>
    </source>
</evidence>